<name>A0A9Q0FNR1_9ROSI</name>
<dbReference type="Pfam" id="PF05383">
    <property type="entry name" value="La"/>
    <property type="match status" value="1"/>
</dbReference>
<dbReference type="InterPro" id="IPR034878">
    <property type="entry name" value="La-rel_plant_RRM"/>
</dbReference>
<feature type="compositionally biased region" description="Basic and acidic residues" evidence="3">
    <location>
        <begin position="319"/>
        <end position="332"/>
    </location>
</feature>
<dbReference type="EMBL" id="JAKUCV010004575">
    <property type="protein sequence ID" value="KAJ4834934.1"/>
    <property type="molecule type" value="Genomic_DNA"/>
</dbReference>
<dbReference type="Gene3D" id="3.30.70.330">
    <property type="match status" value="1"/>
</dbReference>
<evidence type="ECO:0000256" key="1">
    <source>
        <dbReference type="ARBA" id="ARBA00022884"/>
    </source>
</evidence>
<feature type="region of interest" description="Disordered" evidence="3">
    <location>
        <begin position="1"/>
        <end position="90"/>
    </location>
</feature>
<dbReference type="InterPro" id="IPR035979">
    <property type="entry name" value="RBD_domain_sf"/>
</dbReference>
<keyword evidence="7" id="KW-1185">Reference proteome</keyword>
<dbReference type="SMART" id="SM00715">
    <property type="entry name" value="LA"/>
    <property type="match status" value="1"/>
</dbReference>
<evidence type="ECO:0000256" key="3">
    <source>
        <dbReference type="SAM" id="MobiDB-lite"/>
    </source>
</evidence>
<feature type="compositionally biased region" description="Basic and acidic residues" evidence="3">
    <location>
        <begin position="40"/>
        <end position="86"/>
    </location>
</feature>
<evidence type="ECO:0000259" key="5">
    <source>
        <dbReference type="PROSITE" id="PS50961"/>
    </source>
</evidence>
<dbReference type="InterPro" id="IPR036388">
    <property type="entry name" value="WH-like_DNA-bd_sf"/>
</dbReference>
<evidence type="ECO:0000259" key="4">
    <source>
        <dbReference type="PROSITE" id="PS50102"/>
    </source>
</evidence>
<proteinExistence type="predicted"/>
<reference evidence="6" key="2">
    <citation type="journal article" date="2023" name="Plants (Basel)">
        <title>Annotation of the Turnera subulata (Passifloraceae) Draft Genome Reveals the S-Locus Evolved after the Divergence of Turneroideae from Passifloroideae in a Stepwise Manner.</title>
        <authorList>
            <person name="Henning P.M."/>
            <person name="Roalson E.H."/>
            <person name="Mir W."/>
            <person name="McCubbin A.G."/>
            <person name="Shore J.S."/>
        </authorList>
    </citation>
    <scope>NUCLEOTIDE SEQUENCE</scope>
    <source>
        <strain evidence="6">F60SS</strain>
    </source>
</reference>
<dbReference type="GO" id="GO:0003729">
    <property type="term" value="F:mRNA binding"/>
    <property type="evidence" value="ECO:0007669"/>
    <property type="project" value="TreeGrafter"/>
</dbReference>
<dbReference type="InterPro" id="IPR036390">
    <property type="entry name" value="WH_DNA-bd_sf"/>
</dbReference>
<dbReference type="CDD" id="cd12288">
    <property type="entry name" value="RRM_La_like_plant"/>
    <property type="match status" value="1"/>
</dbReference>
<keyword evidence="1 2" id="KW-0694">RNA-binding</keyword>
<evidence type="ECO:0000313" key="7">
    <source>
        <dbReference type="Proteomes" id="UP001141552"/>
    </source>
</evidence>
<feature type="region of interest" description="Disordered" evidence="3">
    <location>
        <begin position="313"/>
        <end position="434"/>
    </location>
</feature>
<dbReference type="PROSITE" id="PS50102">
    <property type="entry name" value="RRM"/>
    <property type="match status" value="1"/>
</dbReference>
<dbReference type="PANTHER" id="PTHR22792">
    <property type="entry name" value="LUPUS LA PROTEIN-RELATED"/>
    <property type="match status" value="1"/>
</dbReference>
<feature type="domain" description="HTH La-type RNA-binding" evidence="5">
    <location>
        <begin position="91"/>
        <end position="215"/>
    </location>
</feature>
<dbReference type="Gene3D" id="1.10.10.10">
    <property type="entry name" value="Winged helix-like DNA-binding domain superfamily/Winged helix DNA-binding domain"/>
    <property type="match status" value="1"/>
</dbReference>
<dbReference type="OrthoDB" id="435402at2759"/>
<dbReference type="InterPro" id="IPR012677">
    <property type="entry name" value="Nucleotide-bd_a/b_plait_sf"/>
</dbReference>
<feature type="compositionally biased region" description="Basic residues" evidence="3">
    <location>
        <begin position="371"/>
        <end position="386"/>
    </location>
</feature>
<sequence>MEGEVAPTPSAAAGAASPSSPSSPSPPLDSDFTPVGSPKDALDEVHILPSDEDHEHEHEHEHDHDHDDDHEEEHNHELGADPDHDPSLGPVVAVEDLKRKIIKQAEYYFSDENLPTDKYMISLLKKNKEGFVLEVYSFHRNRDVEGDELKQLWFILVNCIHVNAVPITIIASFRKMKKLSRDHSFIVAALRESSFLVVSADGKKVKRLNPFPFSKVKDTKLCTVLVENLPEDHSVDNIRRIFGEAGKIRNLSVRDPQVGDEPKRGKKVDIPISGKLHALVEYETVDAAEKAVATLNNEQDWRHGMRVKLLKQAGKYGNRRREWREPDAERNGTARPSTQSGDEENHHLNEHHDDTHDEEDVEHVSKEKNGQRVRNRGRSRRNKHHVNNGLGHGAPLHGLEHSKPPPGPKMPDGTRGFTMGRGRPAMPNQTPQMI</sequence>
<dbReference type="InterPro" id="IPR006630">
    <property type="entry name" value="La_HTH"/>
</dbReference>
<feature type="compositionally biased region" description="Basic and acidic residues" evidence="3">
    <location>
        <begin position="343"/>
        <end position="355"/>
    </location>
</feature>
<gene>
    <name evidence="6" type="ORF">Tsubulata_020899</name>
</gene>
<accession>A0A9Q0FNR1</accession>
<evidence type="ECO:0000313" key="6">
    <source>
        <dbReference type="EMBL" id="KAJ4834934.1"/>
    </source>
</evidence>
<feature type="domain" description="RRM" evidence="4">
    <location>
        <begin position="222"/>
        <end position="312"/>
    </location>
</feature>
<feature type="compositionally biased region" description="Low complexity" evidence="3">
    <location>
        <begin position="1"/>
        <end position="20"/>
    </location>
</feature>
<organism evidence="6 7">
    <name type="scientific">Turnera subulata</name>
    <dbReference type="NCBI Taxonomy" id="218843"/>
    <lineage>
        <taxon>Eukaryota</taxon>
        <taxon>Viridiplantae</taxon>
        <taxon>Streptophyta</taxon>
        <taxon>Embryophyta</taxon>
        <taxon>Tracheophyta</taxon>
        <taxon>Spermatophyta</taxon>
        <taxon>Magnoliopsida</taxon>
        <taxon>eudicotyledons</taxon>
        <taxon>Gunneridae</taxon>
        <taxon>Pentapetalae</taxon>
        <taxon>rosids</taxon>
        <taxon>fabids</taxon>
        <taxon>Malpighiales</taxon>
        <taxon>Passifloraceae</taxon>
        <taxon>Turnera</taxon>
    </lineage>
</organism>
<dbReference type="SUPFAM" id="SSF54928">
    <property type="entry name" value="RNA-binding domain, RBD"/>
    <property type="match status" value="1"/>
</dbReference>
<dbReference type="InterPro" id="IPR000504">
    <property type="entry name" value="RRM_dom"/>
</dbReference>
<comment type="caution">
    <text evidence="6">The sequence shown here is derived from an EMBL/GenBank/DDBJ whole genome shotgun (WGS) entry which is preliminary data.</text>
</comment>
<reference evidence="6" key="1">
    <citation type="submission" date="2022-02" db="EMBL/GenBank/DDBJ databases">
        <authorList>
            <person name="Henning P.M."/>
            <person name="McCubbin A.G."/>
            <person name="Shore J.S."/>
        </authorList>
    </citation>
    <scope>NUCLEOTIDE SEQUENCE</scope>
    <source>
        <strain evidence="6">F60SS</strain>
        <tissue evidence="6">Leaves</tissue>
    </source>
</reference>
<evidence type="ECO:0008006" key="8">
    <source>
        <dbReference type="Google" id="ProtNLM"/>
    </source>
</evidence>
<evidence type="ECO:0000256" key="2">
    <source>
        <dbReference type="PROSITE-ProRule" id="PRU00332"/>
    </source>
</evidence>
<dbReference type="SMART" id="SM00360">
    <property type="entry name" value="RRM"/>
    <property type="match status" value="1"/>
</dbReference>
<dbReference type="AlphaFoldDB" id="A0A9Q0FNR1"/>
<dbReference type="GO" id="GO:0005634">
    <property type="term" value="C:nucleus"/>
    <property type="evidence" value="ECO:0007669"/>
    <property type="project" value="TreeGrafter"/>
</dbReference>
<dbReference type="PROSITE" id="PS50961">
    <property type="entry name" value="HTH_LA"/>
    <property type="match status" value="1"/>
</dbReference>
<protein>
    <recommendedName>
        <fullName evidence="8">HTH La-type RNA-binding domain-containing protein</fullName>
    </recommendedName>
</protein>
<dbReference type="InterPro" id="IPR045180">
    <property type="entry name" value="La_dom_prot"/>
</dbReference>
<dbReference type="Proteomes" id="UP001141552">
    <property type="component" value="Unassembled WGS sequence"/>
</dbReference>
<dbReference type="PANTHER" id="PTHR22792:SF159">
    <property type="entry name" value="LA-RELATED PROTEIN 1B-RELATED"/>
    <property type="match status" value="1"/>
</dbReference>
<dbReference type="SUPFAM" id="SSF46785">
    <property type="entry name" value="Winged helix' DNA-binding domain"/>
    <property type="match status" value="2"/>
</dbReference>